<dbReference type="EMBL" id="CAJNOQ010002905">
    <property type="protein sequence ID" value="CAF0985308.1"/>
    <property type="molecule type" value="Genomic_DNA"/>
</dbReference>
<sequence>SNEEEELKLEELDMNTCSNILTEMSYRAKQFQGKLEWISKEWKTIKLREIMWMFDGIDRVEEEMQLLTPFLDDEARRCLPSIMAYWRDQKFIQNVCKGCQKIVQLYNLDTNPIPIDKILAITDETLCETCHVAYQEFSNVCYSKQPKPVLAISSHFYSSIGLIEFLATLNRTDFDDLLEAITEWDESSVSPQTIIEFQSIGSFLGQLLTYFSTKQTSSSLSSTSTKKSINEFFQQVNKLLKNSDFANIVNCFQSCSLSLIGIKRLYLELTDKEESKRIKIFHIINNSTINFSHSVKFDVFVQTENGQKLSYVELTELRDRARLIEYSGNEKKAIRIQQREYDEETEKKMLKSLIVLTDVIENVLQNLRELDIMGYPCVEQYTKSDQTFTCNKGDFSALDKFLLFLQEILTIWEQKLVSSYELYHDLTYLCGQQIWRVEEALINYRTLNKQHPGYHLLQYIGLENLTTDISTINLNLSAQERLEVLGKLLNSQRIHPQPPEVFENVTSNDTRSKKLFVVETSVEGLYRGILSLMCIHEAGNINLNANRLLFCTEQTNWMEIRAFLYRCFCSPKTLHELVEPEQLPFPIQDKCCRLINEFDENYPHHQFLLGIVTTDIQTHLINGLLRTEIAKIVRDSELLNEGALAQLISTRVKNCHLISSKLTGLGKSFHVAKYAERESRVLLKFPITGDLIAEDIAQQLLLHSQTYFNKPTVVHFHIGTVDNIHLLNSILFSLCLFRSCSFSQTVVHVPLQTVFFFELESSAFWNLQQSVFIFRFLPVHNLTKVDFNELLHTRPDIQFVSKYLDAIETQIIEQQDVDVNKSKVMDSRRCIELLNKYFIQQKDQQYLTWTQLNIFTLIFSSLFDGFSKCGYFRVDALDNPKLRMDIIQAFIASSNQFTSLSVKSVRERQSNSGDNIYDPGKVLSESIIRWDKTQPFTVVFTSTSDPLFVYKSPRAVPESLIQYFNALSKRSAWFSNATNDVFKDFTKLTHTELFYKLASLSTKYWNKAICTKCFRQFPHEQRLCSECKDSLTKPKTFDSNDVRKLQTEIANILEREYVITPDNYIKMLLIWLRVSSRLPVLIMGETG</sequence>
<name>A0A814FV69_9BILA</name>
<comment type="caution">
    <text evidence="1">The sequence shown here is derived from an EMBL/GenBank/DDBJ whole genome shotgun (WGS) entry which is preliminary data.</text>
</comment>
<evidence type="ECO:0000313" key="2">
    <source>
        <dbReference type="EMBL" id="CAF3757567.1"/>
    </source>
</evidence>
<proteinExistence type="predicted"/>
<dbReference type="Proteomes" id="UP000681722">
    <property type="component" value="Unassembled WGS sequence"/>
</dbReference>
<dbReference type="OrthoDB" id="2400221at2759"/>
<reference evidence="1" key="1">
    <citation type="submission" date="2021-02" db="EMBL/GenBank/DDBJ databases">
        <authorList>
            <person name="Nowell W R."/>
        </authorList>
    </citation>
    <scope>NUCLEOTIDE SEQUENCE</scope>
</reference>
<organism evidence="1 3">
    <name type="scientific">Didymodactylos carnosus</name>
    <dbReference type="NCBI Taxonomy" id="1234261"/>
    <lineage>
        <taxon>Eukaryota</taxon>
        <taxon>Metazoa</taxon>
        <taxon>Spiralia</taxon>
        <taxon>Gnathifera</taxon>
        <taxon>Rotifera</taxon>
        <taxon>Eurotatoria</taxon>
        <taxon>Bdelloidea</taxon>
        <taxon>Philodinida</taxon>
        <taxon>Philodinidae</taxon>
        <taxon>Didymodactylos</taxon>
    </lineage>
</organism>
<evidence type="ECO:0000313" key="1">
    <source>
        <dbReference type="EMBL" id="CAF0985308.1"/>
    </source>
</evidence>
<dbReference type="EMBL" id="CAJOBC010002905">
    <property type="protein sequence ID" value="CAF3757567.1"/>
    <property type="molecule type" value="Genomic_DNA"/>
</dbReference>
<keyword evidence="3" id="KW-1185">Reference proteome</keyword>
<dbReference type="Proteomes" id="UP000663829">
    <property type="component" value="Unassembled WGS sequence"/>
</dbReference>
<dbReference type="AlphaFoldDB" id="A0A814FV69"/>
<protein>
    <submittedName>
        <fullName evidence="1">Uncharacterized protein</fullName>
    </submittedName>
</protein>
<gene>
    <name evidence="1" type="ORF">GPM918_LOCUS12967</name>
    <name evidence="2" type="ORF">SRO942_LOCUS12967</name>
</gene>
<feature type="non-terminal residue" evidence="1">
    <location>
        <position position="1"/>
    </location>
</feature>
<accession>A0A814FV69</accession>
<evidence type="ECO:0000313" key="3">
    <source>
        <dbReference type="Proteomes" id="UP000663829"/>
    </source>
</evidence>